<sequence>MIMVAYSSNGDFKFFPVVDDDDDDRCPLVEFDNFKCVRTTCSCLHLNGLDFECVFSCDFNFATETKCLPHSRQANRSNPGVWPVTMLFIQVVPPVPPILPIVPIFVPVIVVGHCPCIGCCPVVVAVVAITDNDDVVDTDTVPVIVVPVGNIPIPLTVTVPPLTIETLKDLSR</sequence>
<protein>
    <submittedName>
        <fullName evidence="1">Uncharacterized protein</fullName>
    </submittedName>
</protein>
<organism evidence="1 2">
    <name type="scientific">Dermatophagoides pteronyssinus</name>
    <name type="common">European house dust mite</name>
    <dbReference type="NCBI Taxonomy" id="6956"/>
    <lineage>
        <taxon>Eukaryota</taxon>
        <taxon>Metazoa</taxon>
        <taxon>Ecdysozoa</taxon>
        <taxon>Arthropoda</taxon>
        <taxon>Chelicerata</taxon>
        <taxon>Arachnida</taxon>
        <taxon>Acari</taxon>
        <taxon>Acariformes</taxon>
        <taxon>Sarcoptiformes</taxon>
        <taxon>Astigmata</taxon>
        <taxon>Psoroptidia</taxon>
        <taxon>Analgoidea</taxon>
        <taxon>Pyroglyphidae</taxon>
        <taxon>Dermatophagoidinae</taxon>
        <taxon>Dermatophagoides</taxon>
    </lineage>
</organism>
<keyword evidence="2" id="KW-1185">Reference proteome</keyword>
<proteinExistence type="predicted"/>
<reference evidence="1 2" key="1">
    <citation type="journal article" date="2018" name="J. Allergy Clin. Immunol.">
        <title>High-quality assembly of Dermatophagoides pteronyssinus genome and transcriptome reveals a wide range of novel allergens.</title>
        <authorList>
            <person name="Liu X.Y."/>
            <person name="Yang K.Y."/>
            <person name="Wang M.Q."/>
            <person name="Kwok J.S."/>
            <person name="Zeng X."/>
            <person name="Yang Z."/>
            <person name="Xiao X.J."/>
            <person name="Lau C.P."/>
            <person name="Li Y."/>
            <person name="Huang Z.M."/>
            <person name="Ba J.G."/>
            <person name="Yim A.K."/>
            <person name="Ouyang C.Y."/>
            <person name="Ngai S.M."/>
            <person name="Chan T.F."/>
            <person name="Leung E.L."/>
            <person name="Liu L."/>
            <person name="Liu Z.G."/>
            <person name="Tsui S.K."/>
        </authorList>
    </citation>
    <scope>NUCLEOTIDE SEQUENCE [LARGE SCALE GENOMIC DNA]</scope>
    <source>
        <strain evidence="1">Derp</strain>
    </source>
</reference>
<evidence type="ECO:0000313" key="1">
    <source>
        <dbReference type="EMBL" id="KAH9424794.1"/>
    </source>
</evidence>
<evidence type="ECO:0000313" key="2">
    <source>
        <dbReference type="Proteomes" id="UP000887458"/>
    </source>
</evidence>
<reference evidence="1 2" key="2">
    <citation type="journal article" date="2022" name="Mol. Biol. Evol.">
        <title>Comparative Genomics Reveals Insights into the Divergent Evolution of Astigmatic Mites and Household Pest Adaptations.</title>
        <authorList>
            <person name="Xiong Q."/>
            <person name="Wan A.T."/>
            <person name="Liu X."/>
            <person name="Fung C.S."/>
            <person name="Xiao X."/>
            <person name="Malainual N."/>
            <person name="Hou J."/>
            <person name="Wang L."/>
            <person name="Wang M."/>
            <person name="Yang K.Y."/>
            <person name="Cui Y."/>
            <person name="Leung E.L."/>
            <person name="Nong W."/>
            <person name="Shin S.K."/>
            <person name="Au S.W."/>
            <person name="Jeong K.Y."/>
            <person name="Chew F.T."/>
            <person name="Hui J.H."/>
            <person name="Leung T.F."/>
            <person name="Tungtrongchitr A."/>
            <person name="Zhong N."/>
            <person name="Liu Z."/>
            <person name="Tsui S.K."/>
        </authorList>
    </citation>
    <scope>NUCLEOTIDE SEQUENCE [LARGE SCALE GENOMIC DNA]</scope>
    <source>
        <strain evidence="1">Derp</strain>
    </source>
</reference>
<accession>A0ABQ8JQA7</accession>
<dbReference type="Proteomes" id="UP000887458">
    <property type="component" value="Unassembled WGS sequence"/>
</dbReference>
<name>A0ABQ8JQA7_DERPT</name>
<gene>
    <name evidence="1" type="ORF">DERP_012778</name>
</gene>
<comment type="caution">
    <text evidence="1">The sequence shown here is derived from an EMBL/GenBank/DDBJ whole genome shotgun (WGS) entry which is preliminary data.</text>
</comment>
<dbReference type="EMBL" id="NJHN03000026">
    <property type="protein sequence ID" value="KAH9424794.1"/>
    <property type="molecule type" value="Genomic_DNA"/>
</dbReference>